<evidence type="ECO:0000256" key="1">
    <source>
        <dbReference type="ARBA" id="ARBA00022723"/>
    </source>
</evidence>
<evidence type="ECO:0000256" key="4">
    <source>
        <dbReference type="SAM" id="MobiDB-lite"/>
    </source>
</evidence>
<dbReference type="GO" id="GO:0016747">
    <property type="term" value="F:acyltransferase activity, transferring groups other than amino-acyl groups"/>
    <property type="evidence" value="ECO:0007669"/>
    <property type="project" value="InterPro"/>
</dbReference>
<evidence type="ECO:0000313" key="6">
    <source>
        <dbReference type="EMBL" id="GIM03856.1"/>
    </source>
</evidence>
<feature type="compositionally biased region" description="Low complexity" evidence="4">
    <location>
        <begin position="277"/>
        <end position="291"/>
    </location>
</feature>
<evidence type="ECO:0000259" key="5">
    <source>
        <dbReference type="PROSITE" id="PS51186"/>
    </source>
</evidence>
<dbReference type="Gene3D" id="3.40.630.30">
    <property type="match status" value="1"/>
</dbReference>
<dbReference type="CDD" id="cd15489">
    <property type="entry name" value="PHD_SF"/>
    <property type="match status" value="1"/>
</dbReference>
<protein>
    <recommendedName>
        <fullName evidence="5">N-acetyltransferase domain-containing protein</fullName>
    </recommendedName>
</protein>
<dbReference type="PROSITE" id="PS51186">
    <property type="entry name" value="GNAT"/>
    <property type="match status" value="1"/>
</dbReference>
<feature type="domain" description="N-acetyltransferase" evidence="5">
    <location>
        <begin position="398"/>
        <end position="543"/>
    </location>
</feature>
<dbReference type="EMBL" id="BNCQ01000014">
    <property type="protein sequence ID" value="GIM03856.1"/>
    <property type="molecule type" value="Genomic_DNA"/>
</dbReference>
<evidence type="ECO:0000313" key="7">
    <source>
        <dbReference type="Proteomes" id="UP000722791"/>
    </source>
</evidence>
<evidence type="ECO:0000256" key="2">
    <source>
        <dbReference type="ARBA" id="ARBA00022771"/>
    </source>
</evidence>
<organism evidence="6 7">
    <name type="scientific">Volvox reticuliferus</name>
    <dbReference type="NCBI Taxonomy" id="1737510"/>
    <lineage>
        <taxon>Eukaryota</taxon>
        <taxon>Viridiplantae</taxon>
        <taxon>Chlorophyta</taxon>
        <taxon>core chlorophytes</taxon>
        <taxon>Chlorophyceae</taxon>
        <taxon>CS clade</taxon>
        <taxon>Chlamydomonadales</taxon>
        <taxon>Volvocaceae</taxon>
        <taxon>Volvox</taxon>
    </lineage>
</organism>
<keyword evidence="2" id="KW-0863">Zinc-finger</keyword>
<dbReference type="InterPro" id="IPR000182">
    <property type="entry name" value="GNAT_dom"/>
</dbReference>
<gene>
    <name evidence="6" type="ORF">Vretimale_8529</name>
</gene>
<dbReference type="InterPro" id="IPR016181">
    <property type="entry name" value="Acyl_CoA_acyltransferase"/>
</dbReference>
<sequence>MRLRKCVFVEGGSPSIMFKKGDNTDLGLGPSTSSQLPSVPASQCWSGIAERGPPVSTWIWVLPPASHEIASASPARAARAIATWLPWQRPHGDRDRDNGCSGAHDGQKGAEAGWRQPWRLCAQSQRQSNQHPSPHPTRNRSDGGAGSGTGGCGCSRPLLLASLSTSILAASRAGGSSSDGATGASNTAAVAPGPGAGVGPRGPRSGFHLPQLSIMRLPGSPAFAEDQDLAQELLDYHTAKHGGFPRPCPRCKSNDFMVRRTEEATAPATNGKGKEPSNASADGAGAGANDGDAGVVEWRSRPLCCETCGRWVHVGCAGVQYAEQVPPRPWFHCRACRNTYLRLEAAAERNPHPSCASPTHALYLLTPADHHAALALPGASAAAGSGPAAVTASGAGRLAVGSLHARGPAGAVVPLLAQGFNADAIQGFGQPAREYDGGKYSAVLLSRGQPVAAATFNVFGDEAQLCLLATALQHRLKGNGSALVADLEAVLADLGVSRMLVQSRSVALPLWLGRLGYSIVEPAEVEQLHRRLPIAYYDCALLQKHLTPRSQQPQLQQPAVQSRM</sequence>
<dbReference type="InterPro" id="IPR013083">
    <property type="entry name" value="Znf_RING/FYVE/PHD"/>
</dbReference>
<feature type="region of interest" description="Disordered" evidence="4">
    <location>
        <begin position="88"/>
        <end position="149"/>
    </location>
</feature>
<feature type="compositionally biased region" description="Low complexity" evidence="4">
    <location>
        <begin position="172"/>
        <end position="193"/>
    </location>
</feature>
<dbReference type="SUPFAM" id="SSF57903">
    <property type="entry name" value="FYVE/PHD zinc finger"/>
    <property type="match status" value="1"/>
</dbReference>
<feature type="region of interest" description="Disordered" evidence="4">
    <location>
        <begin position="264"/>
        <end position="291"/>
    </location>
</feature>
<name>A0A8J4LPD7_9CHLO</name>
<dbReference type="Pfam" id="PF23209">
    <property type="entry name" value="IDM1_C"/>
    <property type="match status" value="1"/>
</dbReference>
<reference evidence="6" key="1">
    <citation type="journal article" date="2021" name="Proc. Natl. Acad. Sci. U.S.A.">
        <title>Three genomes in the algal genus Volvox reveal the fate of a haploid sex-determining region after a transition to homothallism.</title>
        <authorList>
            <person name="Yamamoto K."/>
            <person name="Hamaji T."/>
            <person name="Kawai-Toyooka H."/>
            <person name="Matsuzaki R."/>
            <person name="Takahashi F."/>
            <person name="Nishimura Y."/>
            <person name="Kawachi M."/>
            <person name="Noguchi H."/>
            <person name="Minakuchi Y."/>
            <person name="Umen J.G."/>
            <person name="Toyoda A."/>
            <person name="Nozaki H."/>
        </authorList>
    </citation>
    <scope>NUCLEOTIDE SEQUENCE</scope>
    <source>
        <strain evidence="6">NIES-3785</strain>
    </source>
</reference>
<dbReference type="Proteomes" id="UP000722791">
    <property type="component" value="Unassembled WGS sequence"/>
</dbReference>
<keyword evidence="1" id="KW-0479">Metal-binding</keyword>
<dbReference type="SUPFAM" id="SSF55729">
    <property type="entry name" value="Acyl-CoA N-acyltransferases (Nat)"/>
    <property type="match status" value="1"/>
</dbReference>
<feature type="region of interest" description="Disordered" evidence="4">
    <location>
        <begin position="172"/>
        <end position="205"/>
    </location>
</feature>
<dbReference type="SMART" id="SM00249">
    <property type="entry name" value="PHD"/>
    <property type="match status" value="1"/>
</dbReference>
<dbReference type="GO" id="GO:0008270">
    <property type="term" value="F:zinc ion binding"/>
    <property type="evidence" value="ECO:0007669"/>
    <property type="project" value="UniProtKB-KW"/>
</dbReference>
<comment type="caution">
    <text evidence="6">The sequence shown here is derived from an EMBL/GenBank/DDBJ whole genome shotgun (WGS) entry which is preliminary data.</text>
</comment>
<proteinExistence type="predicted"/>
<evidence type="ECO:0000256" key="3">
    <source>
        <dbReference type="ARBA" id="ARBA00022833"/>
    </source>
</evidence>
<dbReference type="InterPro" id="IPR056511">
    <property type="entry name" value="IDM1_C"/>
</dbReference>
<accession>A0A8J4LPD7</accession>
<keyword evidence="3" id="KW-0862">Zinc</keyword>
<dbReference type="Gene3D" id="3.30.40.10">
    <property type="entry name" value="Zinc/RING finger domain, C3HC4 (zinc finger)"/>
    <property type="match status" value="1"/>
</dbReference>
<dbReference type="InterPro" id="IPR011011">
    <property type="entry name" value="Znf_FYVE_PHD"/>
</dbReference>
<feature type="compositionally biased region" description="Polar residues" evidence="4">
    <location>
        <begin position="122"/>
        <end position="132"/>
    </location>
</feature>
<dbReference type="AlphaFoldDB" id="A0A8J4LPD7"/>
<dbReference type="InterPro" id="IPR001965">
    <property type="entry name" value="Znf_PHD"/>
</dbReference>